<name>A0A017HCT8_9RHOB</name>
<dbReference type="AlphaFoldDB" id="A0A017HCT8"/>
<dbReference type="SUPFAM" id="SSF55486">
    <property type="entry name" value="Metalloproteases ('zincins'), catalytic domain"/>
    <property type="match status" value="1"/>
</dbReference>
<dbReference type="Pfam" id="PF06262">
    <property type="entry name" value="Zincin_1"/>
    <property type="match status" value="1"/>
</dbReference>
<evidence type="ECO:0008006" key="3">
    <source>
        <dbReference type="Google" id="ProtNLM"/>
    </source>
</evidence>
<dbReference type="Proteomes" id="UP000019666">
    <property type="component" value="Unassembled WGS sequence"/>
</dbReference>
<dbReference type="InterPro" id="IPR038555">
    <property type="entry name" value="Zincin_1_sf"/>
</dbReference>
<keyword evidence="2" id="KW-1185">Reference proteome</keyword>
<dbReference type="OrthoDB" id="9806895at2"/>
<dbReference type="HOGENOM" id="CLU_123836_0_0_5"/>
<dbReference type="EMBL" id="AOSK01000135">
    <property type="protein sequence ID" value="EYD72105.1"/>
    <property type="molecule type" value="Genomic_DNA"/>
</dbReference>
<comment type="caution">
    <text evidence="1">The sequence shown here is derived from an EMBL/GenBank/DDBJ whole genome shotgun (WGS) entry which is preliminary data.</text>
</comment>
<dbReference type="RefSeq" id="WP_037281032.1">
    <property type="nucleotide sequence ID" value="NZ_KK088579.1"/>
</dbReference>
<proteinExistence type="predicted"/>
<dbReference type="PATRIC" id="fig|442562.3.peg.4798"/>
<dbReference type="Gene3D" id="3.30.2010.20">
    <property type="match status" value="1"/>
</dbReference>
<dbReference type="CDD" id="cd12952">
    <property type="entry name" value="MMP_ACEL2062"/>
    <property type="match status" value="1"/>
</dbReference>
<sequence>MDYIAPSLDEIEELARETVANLPPAFRETAQAVLIRVADFASDEILEEMEMEPFDLTGLYDGVPMTEKSNWDVPHGPDTVWLFRRPILDEWAERGDVTIADLVAHVTIHEFAHHFGWSDDDIAAIDQWWH</sequence>
<accession>A0A017HCT8</accession>
<reference evidence="1 2" key="1">
    <citation type="submission" date="2013-02" db="EMBL/GenBank/DDBJ databases">
        <authorList>
            <person name="Fiebig A."/>
            <person name="Goeker M."/>
            <person name="Klenk H.-P.P."/>
        </authorList>
    </citation>
    <scope>NUCLEOTIDE SEQUENCE [LARGE SCALE GENOMIC DNA]</scope>
    <source>
        <strain evidence="1 2">DSM 19309</strain>
    </source>
</reference>
<gene>
    <name evidence="1" type="ORF">Rumeso_04875</name>
</gene>
<dbReference type="InterPro" id="IPR010428">
    <property type="entry name" value="Zincin_1"/>
</dbReference>
<dbReference type="STRING" id="442562.Rumeso_04875"/>
<evidence type="ECO:0000313" key="1">
    <source>
        <dbReference type="EMBL" id="EYD72105.1"/>
    </source>
</evidence>
<organism evidence="1 2">
    <name type="scientific">Rubellimicrobium mesophilum DSM 19309</name>
    <dbReference type="NCBI Taxonomy" id="442562"/>
    <lineage>
        <taxon>Bacteria</taxon>
        <taxon>Pseudomonadati</taxon>
        <taxon>Pseudomonadota</taxon>
        <taxon>Alphaproteobacteria</taxon>
        <taxon>Rhodobacterales</taxon>
        <taxon>Roseobacteraceae</taxon>
        <taxon>Rubellimicrobium</taxon>
    </lineage>
</organism>
<protein>
    <recommendedName>
        <fullName evidence="3">Acetylglutamate kinase</fullName>
    </recommendedName>
</protein>
<evidence type="ECO:0000313" key="2">
    <source>
        <dbReference type="Proteomes" id="UP000019666"/>
    </source>
</evidence>